<dbReference type="Proteomes" id="UP000694863">
    <property type="component" value="Unplaced"/>
</dbReference>
<keyword evidence="1" id="KW-1185">Reference proteome</keyword>
<protein>
    <submittedName>
        <fullName evidence="2">C-C motif chemokine 19</fullName>
    </submittedName>
</protein>
<organism evidence="1 2">
    <name type="scientific">Echinops telfairi</name>
    <name type="common">Lesser hedgehog tenrec</name>
    <dbReference type="NCBI Taxonomy" id="9371"/>
    <lineage>
        <taxon>Eukaryota</taxon>
        <taxon>Metazoa</taxon>
        <taxon>Chordata</taxon>
        <taxon>Craniata</taxon>
        <taxon>Vertebrata</taxon>
        <taxon>Euteleostomi</taxon>
        <taxon>Mammalia</taxon>
        <taxon>Eutheria</taxon>
        <taxon>Afrotheria</taxon>
        <taxon>Tenrecidae</taxon>
        <taxon>Tenrecinae</taxon>
        <taxon>Echinops</taxon>
    </lineage>
</organism>
<dbReference type="RefSeq" id="XP_045145318.1">
    <property type="nucleotide sequence ID" value="XM_045289383.1"/>
</dbReference>
<accession>A0AC55D0Q1</accession>
<name>A0AC55D0Q1_ECHTE</name>
<evidence type="ECO:0000313" key="1">
    <source>
        <dbReference type="Proteomes" id="UP000694863"/>
    </source>
</evidence>
<evidence type="ECO:0000313" key="2">
    <source>
        <dbReference type="RefSeq" id="XP_045145318.1"/>
    </source>
</evidence>
<reference evidence="2" key="1">
    <citation type="submission" date="2025-08" db="UniProtKB">
        <authorList>
            <consortium name="RefSeq"/>
        </authorList>
    </citation>
    <scope>IDENTIFICATION</scope>
</reference>
<gene>
    <name evidence="2" type="primary">CCL19</name>
</gene>
<sequence length="100" mass="11077">MAPCKALLLALSLLALWTPPALGGANDAEDCCLSLTQRPIPVSLVRGFRYLLPKDGCRVPAVVFTTVRGYQLCAPLDKNWVKRIIRRLQRISAKNKRDSS</sequence>
<proteinExistence type="predicted"/>